<dbReference type="EMBL" id="JACVEL010000002">
    <property type="protein sequence ID" value="MBC9811888.1"/>
    <property type="molecule type" value="Genomic_DNA"/>
</dbReference>
<sequence>MKALFFIGALFLFSACGGDEAMIGNRTTAEFESVYNAGKVAKGEIIKAKIKVKNTGDYPLVVGDVEVACSCTLASKPEGPIKPGETGVVEASVDTDKVGMGKFSRDIRIIANTTPSVLVVSIQGEIQ</sequence>
<dbReference type="PROSITE" id="PS51257">
    <property type="entry name" value="PROKAR_LIPOPROTEIN"/>
    <property type="match status" value="1"/>
</dbReference>
<proteinExistence type="predicted"/>
<dbReference type="PANTHER" id="PTHR37833:SF1">
    <property type="entry name" value="SIGNAL PEPTIDE PROTEIN"/>
    <property type="match status" value="1"/>
</dbReference>
<protein>
    <submittedName>
        <fullName evidence="1">DUF1573 domain-containing protein</fullName>
    </submittedName>
</protein>
<dbReference type="AlphaFoldDB" id="A0A8J6TZB0"/>
<name>A0A8J6TZB0_9FLAO</name>
<dbReference type="Gene3D" id="2.60.40.10">
    <property type="entry name" value="Immunoglobulins"/>
    <property type="match status" value="1"/>
</dbReference>
<dbReference type="InterPro" id="IPR011467">
    <property type="entry name" value="DUF1573"/>
</dbReference>
<dbReference type="Pfam" id="PF07610">
    <property type="entry name" value="DUF1573"/>
    <property type="match status" value="1"/>
</dbReference>
<accession>A0A8J6TZB0</accession>
<comment type="caution">
    <text evidence="1">The sequence shown here is derived from an EMBL/GenBank/DDBJ whole genome shotgun (WGS) entry which is preliminary data.</text>
</comment>
<reference evidence="1" key="1">
    <citation type="submission" date="2020-09" db="EMBL/GenBank/DDBJ databases">
        <title>Taishania pollutisoli gen. nov., sp. nov., Isolated from Tetrabromobisphenol A-Contaminated Soil.</title>
        <authorList>
            <person name="Chen Q."/>
        </authorList>
    </citation>
    <scope>NUCLEOTIDE SEQUENCE</scope>
    <source>
        <strain evidence="1">CZZ-1</strain>
    </source>
</reference>
<dbReference type="InterPro" id="IPR013783">
    <property type="entry name" value="Ig-like_fold"/>
</dbReference>
<gene>
    <name evidence="1" type="ORF">H9Y05_05300</name>
</gene>
<organism evidence="1 2">
    <name type="scientific">Taishania pollutisoli</name>
    <dbReference type="NCBI Taxonomy" id="2766479"/>
    <lineage>
        <taxon>Bacteria</taxon>
        <taxon>Pseudomonadati</taxon>
        <taxon>Bacteroidota</taxon>
        <taxon>Flavobacteriia</taxon>
        <taxon>Flavobacteriales</taxon>
        <taxon>Crocinitomicaceae</taxon>
        <taxon>Taishania</taxon>
    </lineage>
</organism>
<evidence type="ECO:0000313" key="1">
    <source>
        <dbReference type="EMBL" id="MBC9811888.1"/>
    </source>
</evidence>
<dbReference type="PANTHER" id="PTHR37833">
    <property type="entry name" value="LIPOPROTEIN-RELATED"/>
    <property type="match status" value="1"/>
</dbReference>
<keyword evidence="2" id="KW-1185">Reference proteome</keyword>
<dbReference type="Proteomes" id="UP000652681">
    <property type="component" value="Unassembled WGS sequence"/>
</dbReference>
<dbReference type="RefSeq" id="WP_163490682.1">
    <property type="nucleotide sequence ID" value="NZ_JACVEL010000002.1"/>
</dbReference>
<evidence type="ECO:0000313" key="2">
    <source>
        <dbReference type="Proteomes" id="UP000652681"/>
    </source>
</evidence>